<feature type="chain" id="PRO_5016347260" evidence="1">
    <location>
        <begin position="20"/>
        <end position="324"/>
    </location>
</feature>
<evidence type="ECO:0000313" key="3">
    <source>
        <dbReference type="EMBL" id="PWJ38651.1"/>
    </source>
</evidence>
<proteinExistence type="predicted"/>
<dbReference type="SUPFAM" id="SSF54001">
    <property type="entry name" value="Cysteine proteinases"/>
    <property type="match status" value="1"/>
</dbReference>
<dbReference type="Pfam" id="PF01841">
    <property type="entry name" value="Transglut_core"/>
    <property type="match status" value="1"/>
</dbReference>
<dbReference type="AlphaFoldDB" id="A0A315Z7R9"/>
<keyword evidence="1" id="KW-0732">Signal</keyword>
<dbReference type="InterPro" id="IPR052557">
    <property type="entry name" value="CAP/Cytokinesis_protein"/>
</dbReference>
<keyword evidence="4" id="KW-1185">Reference proteome</keyword>
<name>A0A315Z7R9_SEDFL</name>
<organism evidence="3 4">
    <name type="scientific">Sediminitomix flava</name>
    <dbReference type="NCBI Taxonomy" id="379075"/>
    <lineage>
        <taxon>Bacteria</taxon>
        <taxon>Pseudomonadati</taxon>
        <taxon>Bacteroidota</taxon>
        <taxon>Cytophagia</taxon>
        <taxon>Cytophagales</taxon>
        <taxon>Flammeovirgaceae</taxon>
        <taxon>Sediminitomix</taxon>
    </lineage>
</organism>
<dbReference type="GO" id="GO:0005737">
    <property type="term" value="C:cytoplasm"/>
    <property type="evidence" value="ECO:0007669"/>
    <property type="project" value="TreeGrafter"/>
</dbReference>
<dbReference type="RefSeq" id="WP_109621918.1">
    <property type="nucleotide sequence ID" value="NZ_QGDO01000007.1"/>
</dbReference>
<reference evidence="3 4" key="1">
    <citation type="submission" date="2018-03" db="EMBL/GenBank/DDBJ databases">
        <title>Genomic Encyclopedia of Archaeal and Bacterial Type Strains, Phase II (KMG-II): from individual species to whole genera.</title>
        <authorList>
            <person name="Goeker M."/>
        </authorList>
    </citation>
    <scope>NUCLEOTIDE SEQUENCE [LARGE SCALE GENOMIC DNA]</scope>
    <source>
        <strain evidence="3 4">DSM 28229</strain>
    </source>
</reference>
<dbReference type="EMBL" id="QGDO01000007">
    <property type="protein sequence ID" value="PWJ38651.1"/>
    <property type="molecule type" value="Genomic_DNA"/>
</dbReference>
<evidence type="ECO:0000256" key="1">
    <source>
        <dbReference type="SAM" id="SignalP"/>
    </source>
</evidence>
<feature type="domain" description="Transglutaminase-like" evidence="2">
    <location>
        <begin position="109"/>
        <end position="176"/>
    </location>
</feature>
<protein>
    <submittedName>
        <fullName evidence="3">Transglutaminase superfamily protein</fullName>
    </submittedName>
</protein>
<dbReference type="InterPro" id="IPR038765">
    <property type="entry name" value="Papain-like_cys_pep_sf"/>
</dbReference>
<sequence length="324" mass="37800">MKKLLLFVLILNLDLSVNAQISDKVKVIVKNYPSRFTKPEKIASKINKDFKEEVDKVGAIYFWIANNIAYDVETLYSKKNKKGVYFTYRTKEELKRKEQKYNEKLVRSVLKKKVAICDGYSRIFKSLCDLTDIECVIISGSSKTVKGDIGIYPKVEDHAWNAVKINNEWKLIDSTWGAGYVNSELFIKEYDESYFFTDPEFFFYKHYPSDAKWLLISKTKEDFANLPLYYSEYLNSDFKIESPQIGVIDSSEGDKVIFYLNSETSRKLTYAFNNDKYSTRIEIKKDKGKPYFEIPKGGRKRGYLTIYCNNKAIAVYKLKPLLKV</sequence>
<evidence type="ECO:0000313" key="4">
    <source>
        <dbReference type="Proteomes" id="UP000245535"/>
    </source>
</evidence>
<dbReference type="InterPro" id="IPR002931">
    <property type="entry name" value="Transglutaminase-like"/>
</dbReference>
<gene>
    <name evidence="3" type="ORF">BC781_107242</name>
</gene>
<dbReference type="Gene3D" id="3.10.620.30">
    <property type="match status" value="1"/>
</dbReference>
<feature type="signal peptide" evidence="1">
    <location>
        <begin position="1"/>
        <end position="19"/>
    </location>
</feature>
<dbReference type="SMART" id="SM00460">
    <property type="entry name" value="TGc"/>
    <property type="match status" value="1"/>
</dbReference>
<dbReference type="PANTHER" id="PTHR46333">
    <property type="entry name" value="CYTOKINESIS PROTEIN 3"/>
    <property type="match status" value="1"/>
</dbReference>
<evidence type="ECO:0000259" key="2">
    <source>
        <dbReference type="SMART" id="SM00460"/>
    </source>
</evidence>
<dbReference type="PANTHER" id="PTHR46333:SF2">
    <property type="entry name" value="CYTOKINESIS PROTEIN 3"/>
    <property type="match status" value="1"/>
</dbReference>
<dbReference type="OrthoDB" id="9788327at2"/>
<comment type="caution">
    <text evidence="3">The sequence shown here is derived from an EMBL/GenBank/DDBJ whole genome shotgun (WGS) entry which is preliminary data.</text>
</comment>
<accession>A0A315Z7R9</accession>
<dbReference type="Proteomes" id="UP000245535">
    <property type="component" value="Unassembled WGS sequence"/>
</dbReference>